<evidence type="ECO:0000256" key="4">
    <source>
        <dbReference type="ARBA" id="ARBA00023163"/>
    </source>
</evidence>
<feature type="region of interest" description="Disordered" evidence="6">
    <location>
        <begin position="198"/>
        <end position="244"/>
    </location>
</feature>
<feature type="compositionally biased region" description="Polar residues" evidence="6">
    <location>
        <begin position="13"/>
        <end position="24"/>
    </location>
</feature>
<protein>
    <recommendedName>
        <fullName evidence="7">Protein capicua homolog-like C-terminal tri-helical domain-containing protein</fullName>
    </recommendedName>
</protein>
<dbReference type="InterPro" id="IPR052412">
    <property type="entry name" value="CC-Dev_Transcription_Reg"/>
</dbReference>
<evidence type="ECO:0000256" key="1">
    <source>
        <dbReference type="ARBA" id="ARBA00022553"/>
    </source>
</evidence>
<dbReference type="PANTHER" id="PTHR13059:SF13">
    <property type="entry name" value="PROTEIN CAPICUA HOMOLOG"/>
    <property type="match status" value="1"/>
</dbReference>
<dbReference type="VEuPathDB" id="VectorBase:AMAM006116"/>
<reference evidence="8" key="2">
    <citation type="submission" date="2020-05" db="UniProtKB">
        <authorList>
            <consortium name="EnsemblMetazoa"/>
        </authorList>
    </citation>
    <scope>IDENTIFICATION</scope>
    <source>
        <strain evidence="8">maculatus3</strain>
    </source>
</reference>
<name>A0A182SG53_9DIPT</name>
<evidence type="ECO:0000313" key="8">
    <source>
        <dbReference type="EnsemblMetazoa" id="AMAM006116-PA"/>
    </source>
</evidence>
<evidence type="ECO:0000313" key="9">
    <source>
        <dbReference type="Proteomes" id="UP000075901"/>
    </source>
</evidence>
<reference evidence="9" key="1">
    <citation type="submission" date="2013-09" db="EMBL/GenBank/DDBJ databases">
        <title>The Genome Sequence of Anopheles maculatus species B.</title>
        <authorList>
            <consortium name="The Broad Institute Genomics Platform"/>
            <person name="Neafsey D.E."/>
            <person name="Besansky N."/>
            <person name="Howell P."/>
            <person name="Walton C."/>
            <person name="Young S.K."/>
            <person name="Zeng Q."/>
            <person name="Gargeya S."/>
            <person name="Fitzgerald M."/>
            <person name="Haas B."/>
            <person name="Abouelleil A."/>
            <person name="Allen A.W."/>
            <person name="Alvarado L."/>
            <person name="Arachchi H.M."/>
            <person name="Berlin A.M."/>
            <person name="Chapman S.B."/>
            <person name="Gainer-Dewar J."/>
            <person name="Goldberg J."/>
            <person name="Griggs A."/>
            <person name="Gujja S."/>
            <person name="Hansen M."/>
            <person name="Howarth C."/>
            <person name="Imamovic A."/>
            <person name="Ireland A."/>
            <person name="Larimer J."/>
            <person name="McCowan C."/>
            <person name="Murphy C."/>
            <person name="Pearson M."/>
            <person name="Poon T.W."/>
            <person name="Priest M."/>
            <person name="Roberts A."/>
            <person name="Saif S."/>
            <person name="Shea T."/>
            <person name="Sisk P."/>
            <person name="Sykes S."/>
            <person name="Wortman J."/>
            <person name="Nusbaum C."/>
            <person name="Birren B."/>
        </authorList>
    </citation>
    <scope>NUCLEOTIDE SEQUENCE [LARGE SCALE GENOMIC DNA]</scope>
    <source>
        <strain evidence="9">maculatus3</strain>
    </source>
</reference>
<dbReference type="InterPro" id="IPR058606">
    <property type="entry name" value="HTH_Cic_C"/>
</dbReference>
<evidence type="ECO:0000256" key="3">
    <source>
        <dbReference type="ARBA" id="ARBA00023125"/>
    </source>
</evidence>
<keyword evidence="4" id="KW-0804">Transcription</keyword>
<evidence type="ECO:0000256" key="2">
    <source>
        <dbReference type="ARBA" id="ARBA00023015"/>
    </source>
</evidence>
<keyword evidence="9" id="KW-1185">Reference proteome</keyword>
<dbReference type="AlphaFoldDB" id="A0A182SG53"/>
<evidence type="ECO:0000256" key="6">
    <source>
        <dbReference type="SAM" id="MobiDB-lite"/>
    </source>
</evidence>
<feature type="compositionally biased region" description="Basic and acidic residues" evidence="6">
    <location>
        <begin position="148"/>
        <end position="158"/>
    </location>
</feature>
<dbReference type="Pfam" id="PF25981">
    <property type="entry name" value="HTH_Cic_C"/>
    <property type="match status" value="1"/>
</dbReference>
<evidence type="ECO:0000259" key="7">
    <source>
        <dbReference type="Pfam" id="PF25981"/>
    </source>
</evidence>
<feature type="compositionally biased region" description="Low complexity" evidence="6">
    <location>
        <begin position="163"/>
        <end position="172"/>
    </location>
</feature>
<dbReference type="EnsemblMetazoa" id="AMAM006116-RA">
    <property type="protein sequence ID" value="AMAM006116-PA"/>
    <property type="gene ID" value="AMAM006116"/>
</dbReference>
<evidence type="ECO:0000256" key="5">
    <source>
        <dbReference type="ARBA" id="ARBA00023242"/>
    </source>
</evidence>
<feature type="domain" description="Protein capicua homolog-like C-terminal tri-helical" evidence="7">
    <location>
        <begin position="244"/>
        <end position="273"/>
    </location>
</feature>
<feature type="compositionally biased region" description="Acidic residues" evidence="6">
    <location>
        <begin position="25"/>
        <end position="34"/>
    </location>
</feature>
<feature type="region of interest" description="Disordered" evidence="6">
    <location>
        <begin position="1"/>
        <end position="78"/>
    </location>
</feature>
<dbReference type="Proteomes" id="UP000075901">
    <property type="component" value="Unassembled WGS sequence"/>
</dbReference>
<feature type="region of interest" description="Disordered" evidence="6">
    <location>
        <begin position="142"/>
        <end position="172"/>
    </location>
</feature>
<keyword evidence="2" id="KW-0805">Transcription regulation</keyword>
<proteinExistence type="predicted"/>
<accession>A0A182SG53</accession>
<sequence length="282" mass="31164">MQSDQQHPPPPLSGNSIAQQQTTPMEEDGPDDAVDDRQSSSNGQTNHHHPLHPQHTSMPSALPTPTSASMEDYHSQISPSAAKKAFFRKAKPDDMDNVLRQVDFEKKFKTLPQFKPEDCHSPSAIMASSPRVFTQNYRKKQTTTHKTLVPDDDQHNNLHSDGSVPPLSSTATPSSAYVIGNRFFGPDFNMEQYKEMSAEMGRPGGNGGSVVVSGGQGTDDRSPRTPKTPSQRSVNSAEEKGHRKILEQRRNLVVQLFNEHGMFPSTHATNSFQVGCLVRCIY</sequence>
<feature type="compositionally biased region" description="Polar residues" evidence="6">
    <location>
        <begin position="54"/>
        <end position="78"/>
    </location>
</feature>
<keyword evidence="1" id="KW-0597">Phosphoprotein</keyword>
<organism evidence="8 9">
    <name type="scientific">Anopheles maculatus</name>
    <dbReference type="NCBI Taxonomy" id="74869"/>
    <lineage>
        <taxon>Eukaryota</taxon>
        <taxon>Metazoa</taxon>
        <taxon>Ecdysozoa</taxon>
        <taxon>Arthropoda</taxon>
        <taxon>Hexapoda</taxon>
        <taxon>Insecta</taxon>
        <taxon>Pterygota</taxon>
        <taxon>Neoptera</taxon>
        <taxon>Endopterygota</taxon>
        <taxon>Diptera</taxon>
        <taxon>Nematocera</taxon>
        <taxon>Culicoidea</taxon>
        <taxon>Culicidae</taxon>
        <taxon>Anophelinae</taxon>
        <taxon>Anopheles</taxon>
        <taxon>Anopheles maculatus group</taxon>
    </lineage>
</organism>
<keyword evidence="3" id="KW-0238">DNA-binding</keyword>
<feature type="compositionally biased region" description="Polar residues" evidence="6">
    <location>
        <begin position="225"/>
        <end position="236"/>
    </location>
</feature>
<dbReference type="GO" id="GO:0000981">
    <property type="term" value="F:DNA-binding transcription factor activity, RNA polymerase II-specific"/>
    <property type="evidence" value="ECO:0007669"/>
    <property type="project" value="TreeGrafter"/>
</dbReference>
<dbReference type="GO" id="GO:0000977">
    <property type="term" value="F:RNA polymerase II transcription regulatory region sequence-specific DNA binding"/>
    <property type="evidence" value="ECO:0007669"/>
    <property type="project" value="TreeGrafter"/>
</dbReference>
<dbReference type="GO" id="GO:0005634">
    <property type="term" value="C:nucleus"/>
    <property type="evidence" value="ECO:0007669"/>
    <property type="project" value="TreeGrafter"/>
</dbReference>
<dbReference type="PANTHER" id="PTHR13059">
    <property type="entry name" value="HMG-BOX TRANSCRIPTION FACTOR BBX"/>
    <property type="match status" value="1"/>
</dbReference>
<keyword evidence="5" id="KW-0539">Nucleus</keyword>